<feature type="transmembrane region" description="Helical" evidence="5">
    <location>
        <begin position="214"/>
        <end position="240"/>
    </location>
</feature>
<feature type="transmembrane region" description="Helical" evidence="5">
    <location>
        <begin position="141"/>
        <end position="162"/>
    </location>
</feature>
<feature type="transmembrane region" description="Helical" evidence="5">
    <location>
        <begin position="109"/>
        <end position="129"/>
    </location>
</feature>
<comment type="subcellular location">
    <subcellularLocation>
        <location evidence="1">Membrane</location>
        <topology evidence="1">Multi-pass membrane protein</topology>
    </subcellularLocation>
</comment>
<evidence type="ECO:0000256" key="1">
    <source>
        <dbReference type="ARBA" id="ARBA00004141"/>
    </source>
</evidence>
<keyword evidence="4 5" id="KW-0472">Membrane</keyword>
<dbReference type="InterPro" id="IPR051533">
    <property type="entry name" value="WaaL-like"/>
</dbReference>
<evidence type="ECO:0000313" key="8">
    <source>
        <dbReference type="Proteomes" id="UP000244335"/>
    </source>
</evidence>
<keyword evidence="2 5" id="KW-0812">Transmembrane</keyword>
<evidence type="ECO:0000256" key="3">
    <source>
        <dbReference type="ARBA" id="ARBA00022989"/>
    </source>
</evidence>
<dbReference type="GO" id="GO:0016020">
    <property type="term" value="C:membrane"/>
    <property type="evidence" value="ECO:0007669"/>
    <property type="project" value="UniProtKB-SubCell"/>
</dbReference>
<feature type="transmembrane region" description="Helical" evidence="5">
    <location>
        <begin position="182"/>
        <end position="202"/>
    </location>
</feature>
<feature type="transmembrane region" description="Helical" evidence="5">
    <location>
        <begin position="346"/>
        <end position="364"/>
    </location>
</feature>
<dbReference type="Pfam" id="PF04932">
    <property type="entry name" value="Wzy_C"/>
    <property type="match status" value="1"/>
</dbReference>
<organism evidence="7 8">
    <name type="scientific">Rhizobium rhizogenes</name>
    <name type="common">Agrobacterium rhizogenes</name>
    <dbReference type="NCBI Taxonomy" id="359"/>
    <lineage>
        <taxon>Bacteria</taxon>
        <taxon>Pseudomonadati</taxon>
        <taxon>Pseudomonadota</taxon>
        <taxon>Alphaproteobacteria</taxon>
        <taxon>Hyphomicrobiales</taxon>
        <taxon>Rhizobiaceae</taxon>
        <taxon>Rhizobium/Agrobacterium group</taxon>
        <taxon>Rhizobium</taxon>
    </lineage>
</organism>
<feature type="transmembrane region" description="Helical" evidence="5">
    <location>
        <begin position="20"/>
        <end position="38"/>
    </location>
</feature>
<evidence type="ECO:0000256" key="5">
    <source>
        <dbReference type="SAM" id="Phobius"/>
    </source>
</evidence>
<evidence type="ECO:0000313" key="7">
    <source>
        <dbReference type="EMBL" id="PVE55246.1"/>
    </source>
</evidence>
<evidence type="ECO:0000259" key="6">
    <source>
        <dbReference type="Pfam" id="PF04932"/>
    </source>
</evidence>
<feature type="transmembrane region" description="Helical" evidence="5">
    <location>
        <begin position="86"/>
        <end position="103"/>
    </location>
</feature>
<sequence length="449" mass="50071">MQATTISPAQPNGQHMKVRVATFMAVFLFYFITTNPFIDLVKLQSAGTEIVSGSNFLNQMTFLLITSLTIYAAVNHPMRSQIAQPRVLIIALLGWFFISSALSNYPIDAIKRTILATLTFFNAGMFLLLPRSEAQFARLMLYGTAITLSVAYFGVIFLPRLSIHQAAEIVEPMNAGYWRGHYAHKNLTAAVMLQITFFGLYFRSAGWKKSGIAIAVLAVFFLMHTGGKSSTAMLPMILILQWMFERFRWTRWFIAVGGIVAFNTLILGATLSSDFRSLVVSVGIDPTFTNRSDIWKIAFDAIAQSPILGYGFQGFWQTPDLMQSPAGLETWAVRAFNGHNAYVDTLLTTGIPGLLLALTLVILVPMRAIARLDRAPPNDPALTRLFQRTWLCVLYSACLEAIFFQNGSPVFFIFLISIFGLVLQSRMSLVKEPVMTREESHGALIQSQR</sequence>
<protein>
    <submittedName>
        <fullName evidence="7">Exopolysaccharide biosynthesis protein</fullName>
    </submittedName>
</protein>
<dbReference type="EMBL" id="QDFR01000002">
    <property type="protein sequence ID" value="PVE55246.1"/>
    <property type="molecule type" value="Genomic_DNA"/>
</dbReference>
<reference evidence="7 8" key="1">
    <citation type="submission" date="2018-04" db="EMBL/GenBank/DDBJ databases">
        <authorList>
            <person name="Hagen T."/>
        </authorList>
    </citation>
    <scope>NUCLEOTIDE SEQUENCE [LARGE SCALE GENOMIC DNA]</scope>
    <source>
        <strain evidence="7 8">TPD7009</strain>
    </source>
</reference>
<evidence type="ECO:0000256" key="4">
    <source>
        <dbReference type="ARBA" id="ARBA00023136"/>
    </source>
</evidence>
<comment type="caution">
    <text evidence="7">The sequence shown here is derived from an EMBL/GenBank/DDBJ whole genome shotgun (WGS) entry which is preliminary data.</text>
</comment>
<feature type="domain" description="O-antigen ligase-related" evidence="6">
    <location>
        <begin position="214"/>
        <end position="357"/>
    </location>
</feature>
<feature type="transmembrane region" description="Helical" evidence="5">
    <location>
        <begin position="410"/>
        <end position="429"/>
    </location>
</feature>
<evidence type="ECO:0000256" key="2">
    <source>
        <dbReference type="ARBA" id="ARBA00022692"/>
    </source>
</evidence>
<feature type="transmembrane region" description="Helical" evidence="5">
    <location>
        <begin position="252"/>
        <end position="273"/>
    </location>
</feature>
<dbReference type="Proteomes" id="UP000244335">
    <property type="component" value="Unassembled WGS sequence"/>
</dbReference>
<name>A0AA92H9U8_RHIRH</name>
<gene>
    <name evidence="7" type="ORF">DC430_08525</name>
</gene>
<accession>A0AA92H9U8</accession>
<proteinExistence type="predicted"/>
<dbReference type="InterPro" id="IPR007016">
    <property type="entry name" value="O-antigen_ligase-rel_domated"/>
</dbReference>
<dbReference type="AlphaFoldDB" id="A0AA92H9U8"/>
<dbReference type="PANTHER" id="PTHR37422:SF21">
    <property type="entry name" value="EXOQ-LIKE PROTEIN"/>
    <property type="match status" value="1"/>
</dbReference>
<dbReference type="PANTHER" id="PTHR37422">
    <property type="entry name" value="TEICHURONIC ACID BIOSYNTHESIS PROTEIN TUAE"/>
    <property type="match status" value="1"/>
</dbReference>
<feature type="transmembrane region" description="Helical" evidence="5">
    <location>
        <begin position="50"/>
        <end position="74"/>
    </location>
</feature>
<keyword evidence="3 5" id="KW-1133">Transmembrane helix</keyword>